<evidence type="ECO:0000313" key="3">
    <source>
        <dbReference type="EMBL" id="GAA4690212.1"/>
    </source>
</evidence>
<proteinExistence type="predicted"/>
<protein>
    <submittedName>
        <fullName evidence="3">Uncharacterized protein</fullName>
    </submittedName>
</protein>
<organism evidence="3 4">
    <name type="scientific">Nocardioides conyzicola</name>
    <dbReference type="NCBI Taxonomy" id="1651781"/>
    <lineage>
        <taxon>Bacteria</taxon>
        <taxon>Bacillati</taxon>
        <taxon>Actinomycetota</taxon>
        <taxon>Actinomycetes</taxon>
        <taxon>Propionibacteriales</taxon>
        <taxon>Nocardioidaceae</taxon>
        <taxon>Nocardioides</taxon>
    </lineage>
</organism>
<evidence type="ECO:0000313" key="4">
    <source>
        <dbReference type="Proteomes" id="UP001499974"/>
    </source>
</evidence>
<dbReference type="EMBL" id="BAABKM010000001">
    <property type="protein sequence ID" value="GAA4690212.1"/>
    <property type="molecule type" value="Genomic_DNA"/>
</dbReference>
<feature type="signal peptide" evidence="2">
    <location>
        <begin position="1"/>
        <end position="26"/>
    </location>
</feature>
<accession>A0ABP8WKN0</accession>
<keyword evidence="2" id="KW-0732">Signal</keyword>
<feature type="chain" id="PRO_5045943057" evidence="2">
    <location>
        <begin position="27"/>
        <end position="358"/>
    </location>
</feature>
<dbReference type="RefSeq" id="WP_345518092.1">
    <property type="nucleotide sequence ID" value="NZ_BAABKM010000001.1"/>
</dbReference>
<sequence>MRGARASLGAATVVAVVLSGLGGAGAAVPTPTAAPAATSVSIRVLQPTIAPGGRSTIAGNLKVEGASPAGRPLVLEAQATGEHYFSRVRTATTDAQGGVRLRVRPAATTRYRWSYAGADNAHARISGVVVVKVRASPPPGHRRATSLSVRAAHPVVTAGESGVVGGTLLAKNTPLRGRYVVLLARTSPHDDWEVRQRHRTRRSGHVTFRVWPTTLTYYRLVFARTAKLESARSGVVQIGIRQSVTIAATPAQIERGDTTTITGTVTHVGSPVAGVKVDLLARAVGSDKPWSVVGTATTATDGSVSIQVSPRKSTRYRLHARPATGLPQGSSRVARVDVRAPGASDNYRAANAGTQRED</sequence>
<gene>
    <name evidence="3" type="ORF">GCM10023349_00750</name>
</gene>
<reference evidence="4" key="1">
    <citation type="journal article" date="2019" name="Int. J. Syst. Evol. Microbiol.">
        <title>The Global Catalogue of Microorganisms (GCM) 10K type strain sequencing project: providing services to taxonomists for standard genome sequencing and annotation.</title>
        <authorList>
            <consortium name="The Broad Institute Genomics Platform"/>
            <consortium name="The Broad Institute Genome Sequencing Center for Infectious Disease"/>
            <person name="Wu L."/>
            <person name="Ma J."/>
        </authorList>
    </citation>
    <scope>NUCLEOTIDE SEQUENCE [LARGE SCALE GENOMIC DNA]</scope>
    <source>
        <strain evidence="4">JCM 18531</strain>
    </source>
</reference>
<name>A0ABP8WKN0_9ACTN</name>
<comment type="caution">
    <text evidence="3">The sequence shown here is derived from an EMBL/GenBank/DDBJ whole genome shotgun (WGS) entry which is preliminary data.</text>
</comment>
<feature type="region of interest" description="Disordered" evidence="1">
    <location>
        <begin position="321"/>
        <end position="358"/>
    </location>
</feature>
<dbReference type="Proteomes" id="UP001499974">
    <property type="component" value="Unassembled WGS sequence"/>
</dbReference>
<evidence type="ECO:0000256" key="1">
    <source>
        <dbReference type="SAM" id="MobiDB-lite"/>
    </source>
</evidence>
<keyword evidence="4" id="KW-1185">Reference proteome</keyword>
<evidence type="ECO:0000256" key="2">
    <source>
        <dbReference type="SAM" id="SignalP"/>
    </source>
</evidence>